<gene>
    <name evidence="2" type="ORF">DD235_07155</name>
</gene>
<sequence length="148" mass="16662">MPRQKTERSQKVAAPPIPDVVRLSRSPWMRFCYGVLAVICIVLAIIGAILPGMPTTVFLLAAAWAAARCSPRLYAWLWHHPLLGPSLWNWHAGRKVSRRAKWMAGICMSLSAVVMFYNIPQTWLAVTLTLVMLCVLVWLVRRPEPSAD</sequence>
<evidence type="ECO:0000313" key="2">
    <source>
        <dbReference type="EMBL" id="PWF24247.1"/>
    </source>
</evidence>
<dbReference type="Pfam" id="PF04304">
    <property type="entry name" value="DUF454"/>
    <property type="match status" value="1"/>
</dbReference>
<dbReference type="Proteomes" id="UP000245212">
    <property type="component" value="Unassembled WGS sequence"/>
</dbReference>
<keyword evidence="1" id="KW-1133">Transmembrane helix</keyword>
<keyword evidence="1" id="KW-0472">Membrane</keyword>
<proteinExistence type="predicted"/>
<keyword evidence="1" id="KW-0812">Transmembrane</keyword>
<dbReference type="PANTHER" id="PTHR35813">
    <property type="entry name" value="INNER MEMBRANE PROTEIN YBAN"/>
    <property type="match status" value="1"/>
</dbReference>
<dbReference type="InterPro" id="IPR007401">
    <property type="entry name" value="DUF454"/>
</dbReference>
<dbReference type="AlphaFoldDB" id="A0A2V1K3W7"/>
<name>A0A2V1K3W7_9BURK</name>
<reference evidence="3" key="1">
    <citation type="submission" date="2018-05" db="EMBL/GenBank/DDBJ databases">
        <authorList>
            <person name="Li Y."/>
        </authorList>
    </citation>
    <scope>NUCLEOTIDE SEQUENCE [LARGE SCALE GENOMIC DNA]</scope>
    <source>
        <strain evidence="3">3d-2-2</strain>
    </source>
</reference>
<feature type="transmembrane region" description="Helical" evidence="1">
    <location>
        <begin position="100"/>
        <end position="117"/>
    </location>
</feature>
<dbReference type="PANTHER" id="PTHR35813:SF1">
    <property type="entry name" value="INNER MEMBRANE PROTEIN YBAN"/>
    <property type="match status" value="1"/>
</dbReference>
<dbReference type="EMBL" id="QETA01000002">
    <property type="protein sequence ID" value="PWF24247.1"/>
    <property type="molecule type" value="Genomic_DNA"/>
</dbReference>
<comment type="caution">
    <text evidence="2">The sequence shown here is derived from an EMBL/GenBank/DDBJ whole genome shotgun (WGS) entry which is preliminary data.</text>
</comment>
<keyword evidence="3" id="KW-1185">Reference proteome</keyword>
<feature type="transmembrane region" description="Helical" evidence="1">
    <location>
        <begin position="31"/>
        <end position="50"/>
    </location>
</feature>
<organism evidence="2 3">
    <name type="scientific">Corticimicrobacter populi</name>
    <dbReference type="NCBI Taxonomy" id="2175229"/>
    <lineage>
        <taxon>Bacteria</taxon>
        <taxon>Pseudomonadati</taxon>
        <taxon>Pseudomonadota</taxon>
        <taxon>Betaproteobacteria</taxon>
        <taxon>Burkholderiales</taxon>
        <taxon>Alcaligenaceae</taxon>
        <taxon>Corticimicrobacter</taxon>
    </lineage>
</organism>
<dbReference type="GO" id="GO:0005886">
    <property type="term" value="C:plasma membrane"/>
    <property type="evidence" value="ECO:0007669"/>
    <property type="project" value="TreeGrafter"/>
</dbReference>
<evidence type="ECO:0000256" key="1">
    <source>
        <dbReference type="SAM" id="Phobius"/>
    </source>
</evidence>
<feature type="transmembrane region" description="Helical" evidence="1">
    <location>
        <begin position="123"/>
        <end position="140"/>
    </location>
</feature>
<evidence type="ECO:0000313" key="3">
    <source>
        <dbReference type="Proteomes" id="UP000245212"/>
    </source>
</evidence>
<accession>A0A2V1K3W7</accession>
<protein>
    <submittedName>
        <fullName evidence="2">DUF454 domain-containing protein</fullName>
    </submittedName>
</protein>